<dbReference type="Pfam" id="PF09258">
    <property type="entry name" value="Glyco_transf_64"/>
    <property type="match status" value="1"/>
</dbReference>
<dbReference type="OrthoDB" id="5954868at2759"/>
<dbReference type="GO" id="GO:0052541">
    <property type="term" value="P:plant-type cell wall cellulose metabolic process"/>
    <property type="evidence" value="ECO:0007669"/>
    <property type="project" value="EnsemblPlants"/>
</dbReference>
<name>A0A2R6XPG1_MARPO</name>
<dbReference type="InterPro" id="IPR015338">
    <property type="entry name" value="GT64_dom"/>
</dbReference>
<organism evidence="5 6">
    <name type="scientific">Marchantia polymorpha</name>
    <name type="common">Common liverwort</name>
    <name type="synonym">Marchantia aquatica</name>
    <dbReference type="NCBI Taxonomy" id="3197"/>
    <lineage>
        <taxon>Eukaryota</taxon>
        <taxon>Viridiplantae</taxon>
        <taxon>Streptophyta</taxon>
        <taxon>Embryophyta</taxon>
        <taxon>Marchantiophyta</taxon>
        <taxon>Marchantiopsida</taxon>
        <taxon>Marchantiidae</taxon>
        <taxon>Marchantiales</taxon>
        <taxon>Marchantiaceae</taxon>
        <taxon>Marchantia</taxon>
    </lineage>
</organism>
<dbReference type="GO" id="GO:0016020">
    <property type="term" value="C:membrane"/>
    <property type="evidence" value="ECO:0007669"/>
    <property type="project" value="InterPro"/>
</dbReference>
<comment type="similarity">
    <text evidence="1">Belongs to the glycosyltransferase 64 family.</text>
</comment>
<reference evidence="6" key="1">
    <citation type="journal article" date="2017" name="Cell">
        <title>Insights into land plant evolution garnered from the Marchantia polymorpha genome.</title>
        <authorList>
            <person name="Bowman J.L."/>
            <person name="Kohchi T."/>
            <person name="Yamato K.T."/>
            <person name="Jenkins J."/>
            <person name="Shu S."/>
            <person name="Ishizaki K."/>
            <person name="Yamaoka S."/>
            <person name="Nishihama R."/>
            <person name="Nakamura Y."/>
            <person name="Berger F."/>
            <person name="Adam C."/>
            <person name="Aki S.S."/>
            <person name="Althoff F."/>
            <person name="Araki T."/>
            <person name="Arteaga-Vazquez M.A."/>
            <person name="Balasubrmanian S."/>
            <person name="Barry K."/>
            <person name="Bauer D."/>
            <person name="Boehm C.R."/>
            <person name="Briginshaw L."/>
            <person name="Caballero-Perez J."/>
            <person name="Catarino B."/>
            <person name="Chen F."/>
            <person name="Chiyoda S."/>
            <person name="Chovatia M."/>
            <person name="Davies K.M."/>
            <person name="Delmans M."/>
            <person name="Demura T."/>
            <person name="Dierschke T."/>
            <person name="Dolan L."/>
            <person name="Dorantes-Acosta A.E."/>
            <person name="Eklund D.M."/>
            <person name="Florent S.N."/>
            <person name="Flores-Sandoval E."/>
            <person name="Fujiyama A."/>
            <person name="Fukuzawa H."/>
            <person name="Galik B."/>
            <person name="Grimanelli D."/>
            <person name="Grimwood J."/>
            <person name="Grossniklaus U."/>
            <person name="Hamada T."/>
            <person name="Haseloff J."/>
            <person name="Hetherington A.J."/>
            <person name="Higo A."/>
            <person name="Hirakawa Y."/>
            <person name="Hundley H.N."/>
            <person name="Ikeda Y."/>
            <person name="Inoue K."/>
            <person name="Inoue S.I."/>
            <person name="Ishida S."/>
            <person name="Jia Q."/>
            <person name="Kakita M."/>
            <person name="Kanazawa T."/>
            <person name="Kawai Y."/>
            <person name="Kawashima T."/>
            <person name="Kennedy M."/>
            <person name="Kinose K."/>
            <person name="Kinoshita T."/>
            <person name="Kohara Y."/>
            <person name="Koide E."/>
            <person name="Komatsu K."/>
            <person name="Kopischke S."/>
            <person name="Kubo M."/>
            <person name="Kyozuka J."/>
            <person name="Lagercrantz U."/>
            <person name="Lin S.S."/>
            <person name="Lindquist E."/>
            <person name="Lipzen A.M."/>
            <person name="Lu C.W."/>
            <person name="De Luna E."/>
            <person name="Martienssen R.A."/>
            <person name="Minamino N."/>
            <person name="Mizutani M."/>
            <person name="Mizutani M."/>
            <person name="Mochizuki N."/>
            <person name="Monte I."/>
            <person name="Mosher R."/>
            <person name="Nagasaki H."/>
            <person name="Nakagami H."/>
            <person name="Naramoto S."/>
            <person name="Nishitani K."/>
            <person name="Ohtani M."/>
            <person name="Okamoto T."/>
            <person name="Okumura M."/>
            <person name="Phillips J."/>
            <person name="Pollak B."/>
            <person name="Reinders A."/>
            <person name="Rovekamp M."/>
            <person name="Sano R."/>
            <person name="Sawa S."/>
            <person name="Schmid M.W."/>
            <person name="Shirakawa M."/>
            <person name="Solano R."/>
            <person name="Spunde A."/>
            <person name="Suetsugu N."/>
            <person name="Sugano S."/>
            <person name="Sugiyama A."/>
            <person name="Sun R."/>
            <person name="Suzuki Y."/>
            <person name="Takenaka M."/>
            <person name="Takezawa D."/>
            <person name="Tomogane H."/>
            <person name="Tsuzuki M."/>
            <person name="Ueda T."/>
            <person name="Umeda M."/>
            <person name="Ward J.M."/>
            <person name="Watanabe Y."/>
            <person name="Yazaki K."/>
            <person name="Yokoyama R."/>
            <person name="Yoshitake Y."/>
            <person name="Yotsui I."/>
            <person name="Zachgo S."/>
            <person name="Schmutz J."/>
        </authorList>
    </citation>
    <scope>NUCLEOTIDE SEQUENCE [LARGE SCALE GENOMIC DNA]</scope>
    <source>
        <strain evidence="6">Tak-1</strain>
    </source>
</reference>
<dbReference type="Proteomes" id="UP000244005">
    <property type="component" value="Unassembled WGS sequence"/>
</dbReference>
<keyword evidence="6" id="KW-1185">Reference proteome</keyword>
<feature type="domain" description="Glycosyl transferase 64" evidence="4">
    <location>
        <begin position="95"/>
        <end position="345"/>
    </location>
</feature>
<evidence type="ECO:0000313" key="6">
    <source>
        <dbReference type="Proteomes" id="UP000244005"/>
    </source>
</evidence>
<dbReference type="InterPro" id="IPR029044">
    <property type="entry name" value="Nucleotide-diphossugar_trans"/>
</dbReference>
<dbReference type="InterPro" id="IPR053318">
    <property type="entry name" value="GT64"/>
</dbReference>
<dbReference type="GO" id="GO:0010087">
    <property type="term" value="P:phloem or xylem histogenesis"/>
    <property type="evidence" value="ECO:0007669"/>
    <property type="project" value="EnsemblPlants"/>
</dbReference>
<dbReference type="GO" id="GO:0006688">
    <property type="term" value="P:glycosphingolipid biosynthetic process"/>
    <property type="evidence" value="ECO:0007669"/>
    <property type="project" value="EnsemblPlants"/>
</dbReference>
<dbReference type="OMA" id="GGGTKEY"/>
<dbReference type="GO" id="GO:0009737">
    <property type="term" value="P:response to abscisic acid"/>
    <property type="evidence" value="ECO:0007669"/>
    <property type="project" value="EnsemblPlants"/>
</dbReference>
<dbReference type="PANTHER" id="PTHR48410">
    <property type="entry name" value="GLYCOSYLINOSITOL PHOSPHORYLCERAMIDE MANNOSYL TRANSFERASE 1"/>
    <property type="match status" value="1"/>
</dbReference>
<dbReference type="Gene3D" id="3.90.550.10">
    <property type="entry name" value="Spore Coat Polysaccharide Biosynthesis Protein SpsA, Chain A"/>
    <property type="match status" value="1"/>
</dbReference>
<protein>
    <recommendedName>
        <fullName evidence="4">Glycosyl transferase 64 domain-containing protein</fullName>
    </recommendedName>
</protein>
<dbReference type="GO" id="GO:0016757">
    <property type="term" value="F:glycosyltransferase activity"/>
    <property type="evidence" value="ECO:0007669"/>
    <property type="project" value="EnsemblPlants"/>
</dbReference>
<sequence length="353" mass="40095">MHQEGAVRNGMGSNAANVSFASLASFKDKAGMKGQRSTLQRWRFACGNMSYRVKLLTGCVVVLLALYCTSRAASIIGWDDQYPEVRSGSPSRHRYTVLINTWKRYELLKKTVAHYSSCSNVDAVNVIWSEPQPPTKELHSKLTEVTERNQVEVRFNINKVDELNNRFKPIAGIRTDAVFSVDDDLVIPCPTMDLAFSVWLSAPRSMVGFVPRMHWPKQSDAQKHGREEYTYGGWWSVWWTGTYSMILTKASFLHKDYLDLYTNTMPSSILNFVKHERNCEDIAMSFLVANVTNASPLWVKGEVHEIGSTGISSLSGHTQHRTDCMNYFVEIFGHMPLVSTRVKATDASEIWFW</sequence>
<keyword evidence="3" id="KW-1015">Disulfide bond</keyword>
<dbReference type="PANTHER" id="PTHR48410:SF1">
    <property type="entry name" value="GLYCOSYLINOSITOL PHOSPHORYLCERAMIDE MANNOSYL TRANSFERASE 1"/>
    <property type="match status" value="1"/>
</dbReference>
<keyword evidence="2" id="KW-0808">Transferase</keyword>
<accession>A0A2R6XPG1</accession>
<proteinExistence type="inferred from homology"/>
<evidence type="ECO:0000256" key="3">
    <source>
        <dbReference type="ARBA" id="ARBA00023157"/>
    </source>
</evidence>
<evidence type="ECO:0000256" key="2">
    <source>
        <dbReference type="ARBA" id="ARBA00022679"/>
    </source>
</evidence>
<evidence type="ECO:0000313" key="5">
    <source>
        <dbReference type="EMBL" id="PTQ48004.1"/>
    </source>
</evidence>
<dbReference type="GO" id="GO:0005794">
    <property type="term" value="C:Golgi apparatus"/>
    <property type="evidence" value="ECO:0007669"/>
    <property type="project" value="EnsemblPlants"/>
</dbReference>
<evidence type="ECO:0000256" key="1">
    <source>
        <dbReference type="ARBA" id="ARBA00008700"/>
    </source>
</evidence>
<dbReference type="AlphaFoldDB" id="A0A2R6XPG1"/>
<gene>
    <name evidence="5" type="ORF">MARPO_0006s0046</name>
</gene>
<dbReference type="Gramene" id="Mp3g05750.1">
    <property type="protein sequence ID" value="Mp3g05750.1.cds"/>
    <property type="gene ID" value="Mp3g05750"/>
</dbReference>
<dbReference type="SUPFAM" id="SSF53448">
    <property type="entry name" value="Nucleotide-diphospho-sugar transferases"/>
    <property type="match status" value="1"/>
</dbReference>
<dbReference type="GO" id="GO:0010401">
    <property type="term" value="P:pectic galactan metabolic process"/>
    <property type="evidence" value="ECO:0007669"/>
    <property type="project" value="EnsemblPlants"/>
</dbReference>
<evidence type="ECO:0000259" key="4">
    <source>
        <dbReference type="Pfam" id="PF09258"/>
    </source>
</evidence>
<dbReference type="EMBL" id="KZ772678">
    <property type="protein sequence ID" value="PTQ48004.1"/>
    <property type="molecule type" value="Genomic_DNA"/>
</dbReference>
<dbReference type="GO" id="GO:0098609">
    <property type="term" value="P:cell-cell adhesion"/>
    <property type="evidence" value="ECO:0007669"/>
    <property type="project" value="EnsemblPlants"/>
</dbReference>